<organism evidence="1 2">
    <name type="scientific">Alkalihalobacterium chitinilyticum</name>
    <dbReference type="NCBI Taxonomy" id="2980103"/>
    <lineage>
        <taxon>Bacteria</taxon>
        <taxon>Bacillati</taxon>
        <taxon>Bacillota</taxon>
        <taxon>Bacilli</taxon>
        <taxon>Bacillales</taxon>
        <taxon>Bacillaceae</taxon>
        <taxon>Alkalihalobacterium</taxon>
    </lineage>
</organism>
<dbReference type="EMBL" id="JAOTPO010000001">
    <property type="protein sequence ID" value="MDE5411850.1"/>
    <property type="molecule type" value="Genomic_DNA"/>
</dbReference>
<evidence type="ECO:0000313" key="2">
    <source>
        <dbReference type="Proteomes" id="UP001148125"/>
    </source>
</evidence>
<proteinExistence type="predicted"/>
<dbReference type="Proteomes" id="UP001148125">
    <property type="component" value="Unassembled WGS sequence"/>
</dbReference>
<protein>
    <submittedName>
        <fullName evidence="1">DUF2777 domain-containing protein</fullName>
    </submittedName>
</protein>
<accession>A0ABT5V8T0</accession>
<evidence type="ECO:0000313" key="1">
    <source>
        <dbReference type="EMBL" id="MDE5411850.1"/>
    </source>
</evidence>
<dbReference type="RefSeq" id="WP_275116485.1">
    <property type="nucleotide sequence ID" value="NZ_JAOTPO010000001.1"/>
</dbReference>
<name>A0ABT5V8T0_9BACI</name>
<sequence>MERKQAETLVGKLVMINENEQGQYIGTLEEVITAPRKPWRGLVKIVSVETLPKPTIKNGVELGLPLYSEGETIEVSGTKIIPFEADSTAVTYKKGLELAIIKQLNYHKDKSKEHSSIFEALASYLHEFEPSRATSILKDLSLIEADDSEKTDYLYYTLENRNNSPILVEEIHKKEVPLEGCPFEFELKTSRGWVKGGYYSKWLFQAVSGKKYKLKEDKILRLNKKHLEPYELLLNELDKPALQSFEHFLKTNHLTHKQMINCHNSLVGQLLFSTEQKEFNGTNFITYKDQNDMIIIQHHYERKLNKGLDTVYDRFELTSSTGVRSIVTYTNSFTS</sequence>
<dbReference type="Pfam" id="PF10949">
    <property type="entry name" value="DUF2777"/>
    <property type="match status" value="1"/>
</dbReference>
<gene>
    <name evidence="1" type="ORF">N7Z68_00455</name>
</gene>
<dbReference type="InterPro" id="IPR024488">
    <property type="entry name" value="DUF2777"/>
</dbReference>
<comment type="caution">
    <text evidence="1">The sequence shown here is derived from an EMBL/GenBank/DDBJ whole genome shotgun (WGS) entry which is preliminary data.</text>
</comment>
<keyword evidence="2" id="KW-1185">Reference proteome</keyword>
<reference evidence="1" key="1">
    <citation type="submission" date="2024-05" db="EMBL/GenBank/DDBJ databases">
        <title>Alkalihalobacillus sp. strain MEB203 novel alkaliphilic bacterium from Lonar Lake, India.</title>
        <authorList>
            <person name="Joshi A."/>
            <person name="Thite S."/>
            <person name="Mengade P."/>
        </authorList>
    </citation>
    <scope>NUCLEOTIDE SEQUENCE</scope>
    <source>
        <strain evidence="1">MEB 203</strain>
    </source>
</reference>